<name>A0AC34QLL6_9BILA</name>
<dbReference type="Proteomes" id="UP000887576">
    <property type="component" value="Unplaced"/>
</dbReference>
<accession>A0AC34QLL6</accession>
<protein>
    <submittedName>
        <fullName evidence="2">Uncharacterized protein</fullName>
    </submittedName>
</protein>
<dbReference type="WBParaSite" id="JU765_v2.g17373.t1">
    <property type="protein sequence ID" value="JU765_v2.g17373.t1"/>
    <property type="gene ID" value="JU765_v2.g17373"/>
</dbReference>
<proteinExistence type="predicted"/>
<evidence type="ECO:0000313" key="2">
    <source>
        <dbReference type="WBParaSite" id="JU765_v2.g17373.t1"/>
    </source>
</evidence>
<sequence length="231" mass="25377">MDQSQHSTTGYRIGSVGHDTQLLLWDIGDDILTNIPANLTGNKNVGPTTISVGLNPVSNEMNSLSNPDHGKSPSSDAPSLTSTSSTKSKLKKLHKRGFSFGNRLSRAVGVSTNQQQNGYINGHAVDNKDSSGVFGSPICPKLRSIPMIEPFLNKKIAHERLTVLFFREECIVTGCQEGFICTWARPGRDQLKLIQAWRELLKDMQELMSEEIPLIGSVFCDIGKLVDFVSF</sequence>
<organism evidence="1 2">
    <name type="scientific">Panagrolaimus sp. JU765</name>
    <dbReference type="NCBI Taxonomy" id="591449"/>
    <lineage>
        <taxon>Eukaryota</taxon>
        <taxon>Metazoa</taxon>
        <taxon>Ecdysozoa</taxon>
        <taxon>Nematoda</taxon>
        <taxon>Chromadorea</taxon>
        <taxon>Rhabditida</taxon>
        <taxon>Tylenchina</taxon>
        <taxon>Panagrolaimomorpha</taxon>
        <taxon>Panagrolaimoidea</taxon>
        <taxon>Panagrolaimidae</taxon>
        <taxon>Panagrolaimus</taxon>
    </lineage>
</organism>
<reference evidence="2" key="1">
    <citation type="submission" date="2022-11" db="UniProtKB">
        <authorList>
            <consortium name="WormBaseParasite"/>
        </authorList>
    </citation>
    <scope>IDENTIFICATION</scope>
</reference>
<evidence type="ECO:0000313" key="1">
    <source>
        <dbReference type="Proteomes" id="UP000887576"/>
    </source>
</evidence>